<dbReference type="GO" id="GO:0051536">
    <property type="term" value="F:iron-sulfur cluster binding"/>
    <property type="evidence" value="ECO:0007669"/>
    <property type="project" value="InterPro"/>
</dbReference>
<dbReference type="GO" id="GO:0004458">
    <property type="term" value="F:D-lactate dehydrogenase (cytochrome) activity"/>
    <property type="evidence" value="ECO:0007669"/>
    <property type="project" value="TreeGrafter"/>
</dbReference>
<dbReference type="InterPro" id="IPR017896">
    <property type="entry name" value="4Fe4S_Fe-S-bd"/>
</dbReference>
<evidence type="ECO:0000259" key="3">
    <source>
        <dbReference type="PROSITE" id="PS51379"/>
    </source>
</evidence>
<dbReference type="OrthoDB" id="26910at2157"/>
<evidence type="ECO:0000313" key="6">
    <source>
        <dbReference type="Proteomes" id="UP000322983"/>
    </source>
</evidence>
<evidence type="ECO:0000256" key="1">
    <source>
        <dbReference type="ARBA" id="ARBA00022630"/>
    </source>
</evidence>
<dbReference type="InterPro" id="IPR036318">
    <property type="entry name" value="FAD-bd_PCMH-like_sf"/>
</dbReference>
<dbReference type="Pfam" id="PF01565">
    <property type="entry name" value="FAD_binding_4"/>
    <property type="match status" value="1"/>
</dbReference>
<keyword evidence="2" id="KW-0274">FAD</keyword>
<evidence type="ECO:0000313" key="5">
    <source>
        <dbReference type="EMBL" id="BBG22773.1"/>
    </source>
</evidence>
<dbReference type="GO" id="GO:0071949">
    <property type="term" value="F:FAD binding"/>
    <property type="evidence" value="ECO:0007669"/>
    <property type="project" value="InterPro"/>
</dbReference>
<dbReference type="InterPro" id="IPR016166">
    <property type="entry name" value="FAD-bd_PCMH"/>
</dbReference>
<dbReference type="EMBL" id="AP018929">
    <property type="protein sequence ID" value="BBG22773.1"/>
    <property type="molecule type" value="Genomic_DNA"/>
</dbReference>
<dbReference type="SUPFAM" id="SSF56176">
    <property type="entry name" value="FAD-binding/transporter-associated domain-like"/>
    <property type="match status" value="1"/>
</dbReference>
<dbReference type="GO" id="GO:0008720">
    <property type="term" value="F:D-lactate dehydrogenase (NAD+) activity"/>
    <property type="evidence" value="ECO:0007669"/>
    <property type="project" value="TreeGrafter"/>
</dbReference>
<dbReference type="KEGG" id="step:IC006_0057"/>
<dbReference type="GO" id="GO:1903457">
    <property type="term" value="P:lactate catabolic process"/>
    <property type="evidence" value="ECO:0007669"/>
    <property type="project" value="TreeGrafter"/>
</dbReference>
<feature type="domain" description="4Fe-4S ferredoxin-type" evidence="3">
    <location>
        <begin position="506"/>
        <end position="536"/>
    </location>
</feature>
<keyword evidence="1" id="KW-0285">Flavoprotein</keyword>
<organism evidence="5 6">
    <name type="scientific">Sulfuracidifex tepidarius</name>
    <dbReference type="NCBI Taxonomy" id="1294262"/>
    <lineage>
        <taxon>Archaea</taxon>
        <taxon>Thermoproteota</taxon>
        <taxon>Thermoprotei</taxon>
        <taxon>Sulfolobales</taxon>
        <taxon>Sulfolobaceae</taxon>
        <taxon>Sulfuracidifex</taxon>
    </lineage>
</organism>
<dbReference type="Gene3D" id="1.10.1060.10">
    <property type="entry name" value="Alpha-helical ferredoxin"/>
    <property type="match status" value="1"/>
</dbReference>
<keyword evidence="6" id="KW-1185">Reference proteome</keyword>
<dbReference type="SUPFAM" id="SSF55103">
    <property type="entry name" value="FAD-linked oxidases, C-terminal domain"/>
    <property type="match status" value="1"/>
</dbReference>
<sequence length="998" mass="110094">MGLREELEKLFGDDFRDDLASRLSHSSDMGFVPELVWSGIKLNIVPDYVVYPQSIEEVSELVKVALKYNVPITPYGRGTNRYGNGIPADGGILIDFSKMQNVTINENERTAIADPGATWKIIDIYAQQKGLQLRTFPSSYDSTVGGGIASDALGVGSYEFGFISDNVSFVDMINTKGELAHLEGKDLALVCGAEGITGIIVKAGVKLKPSSPNEAMVISYDNIDQTVNAIGEFYREVVPAWHIQVRGPGISSYIAEKFKAKLEPNKWNMVILYPSTRSTLVEPKLYRIAQSTGGRISEGEWTGWWSFNHGVNAALRTKGMLVHQHGLIHYTKLKELLESMEKLLGKLGTITPDGGYDVDIDLEKREVLLVNAFTEVSVSPIDKKVIYDLAKNTLMMEEFIKAGGSLLSIGIFAHKYTKNRLSVMSKTFSDYGVDRYEYISKYKEETDPDEIMNPGKVLDPKKRAKEVLEIPKKQNEALKLRFGIGLAKKLAPGGEVDGYKFVSNYLGDFADFGLKCIDCAMCVTVCPQYRLIPEWPYAPKGMFDMVKGAIAYYYLKGSIDIPDSTIAEISGCHKCGLCDGVCPAKIPISTLLIKLNAAVAKKSPDEPPVDLPLLNDPSISEVVDNNSESVLFVGKNIIANPSVAVIALKFLKLLGLKVRLIGTTGDSGFMDYISGNGSLLMDKMKKNFDVFSNALEVITLAPEDYKTMAVAYKDYSNFAKTDTIFDVVPFDMRVLKTVNIDGKNEEVNLHVACFSADYADEVMKRLRDKGFKVKKIEGCSGAILERNLGRRADTMARTLGERYGKIVTLCPLAAAKFRSVGIQAETLIEFLARKAGLTVDEYTVTSFKLSDEDRKQLQNFVSASILSSLMERADVMAETLSFSSSGIDEYKKIIEPLINDAIDEVGSSIAMRLTDQITKSASESNMNKVSVAASFVRALSDVISSIQMDQVIQPFLSTLRSKTTEEFDDRTVISSIVTLIRQNEAKIKDIVAHKINIS</sequence>
<protein>
    <submittedName>
        <fullName evidence="5">D-lactate dehydrogenase</fullName>
    </submittedName>
</protein>
<dbReference type="GeneID" id="41713966"/>
<dbReference type="PROSITE" id="PS00198">
    <property type="entry name" value="4FE4S_FER_1"/>
    <property type="match status" value="2"/>
</dbReference>
<proteinExistence type="predicted"/>
<dbReference type="InterPro" id="IPR006094">
    <property type="entry name" value="Oxid_FAD_bind_N"/>
</dbReference>
<dbReference type="PANTHER" id="PTHR11748:SF118">
    <property type="entry name" value="ALKYLDIHYDROXYACETONEPHOSPHATE SYNTHASE (PRECURSOR)"/>
    <property type="match status" value="1"/>
</dbReference>
<dbReference type="PROSITE" id="PS51379">
    <property type="entry name" value="4FE4S_FER_2"/>
    <property type="match status" value="1"/>
</dbReference>
<dbReference type="PANTHER" id="PTHR11748">
    <property type="entry name" value="D-LACTATE DEHYDROGENASE"/>
    <property type="match status" value="1"/>
</dbReference>
<dbReference type="InterPro" id="IPR017900">
    <property type="entry name" value="4Fe4S_Fe_S_CS"/>
</dbReference>
<dbReference type="STRING" id="1294262.GCA_001316085_00852"/>
<dbReference type="Gene3D" id="3.30.465.10">
    <property type="match status" value="1"/>
</dbReference>
<dbReference type="AlphaFoldDB" id="A0A510DRK2"/>
<dbReference type="PROSITE" id="PS51387">
    <property type="entry name" value="FAD_PCMH"/>
    <property type="match status" value="1"/>
</dbReference>
<dbReference type="Proteomes" id="UP000322983">
    <property type="component" value="Chromosome"/>
</dbReference>
<dbReference type="Pfam" id="PF13183">
    <property type="entry name" value="Fer4_8"/>
    <property type="match status" value="1"/>
</dbReference>
<name>A0A510DRK2_9CREN</name>
<reference evidence="5 6" key="1">
    <citation type="journal article" date="2020" name="Int. J. Syst. Evol. Microbiol.">
        <title>Sulfuracidifex tepidarius gen. nov., sp. nov. and transfer of Sulfolobus metallicus Huber and Stetter 1992 to the genus Sulfuracidifex as Sulfuracidifex metallicus comb. nov.</title>
        <authorList>
            <person name="Itoh T."/>
            <person name="Miura T."/>
            <person name="Sakai H.D."/>
            <person name="Kato S."/>
            <person name="Ohkuma M."/>
            <person name="Takashina T."/>
        </authorList>
    </citation>
    <scope>NUCLEOTIDE SEQUENCE [LARGE SCALE GENOMIC DNA]</scope>
    <source>
        <strain evidence="5 6">IC-006</strain>
    </source>
</reference>
<evidence type="ECO:0000256" key="2">
    <source>
        <dbReference type="ARBA" id="ARBA00022827"/>
    </source>
</evidence>
<dbReference type="InterPro" id="IPR009051">
    <property type="entry name" value="Helical_ferredxn"/>
</dbReference>
<evidence type="ECO:0000259" key="4">
    <source>
        <dbReference type="PROSITE" id="PS51387"/>
    </source>
</evidence>
<dbReference type="RefSeq" id="WP_149528178.1">
    <property type="nucleotide sequence ID" value="NZ_AP018929.1"/>
</dbReference>
<dbReference type="InterPro" id="IPR016164">
    <property type="entry name" value="FAD-linked_Oxase-like_C"/>
</dbReference>
<dbReference type="SUPFAM" id="SSF46548">
    <property type="entry name" value="alpha-helical ferredoxin"/>
    <property type="match status" value="1"/>
</dbReference>
<dbReference type="InterPro" id="IPR016169">
    <property type="entry name" value="FAD-bd_PCMH_sub2"/>
</dbReference>
<gene>
    <name evidence="5" type="ORF">IC006_0057</name>
</gene>
<feature type="domain" description="FAD-binding PCMH-type" evidence="4">
    <location>
        <begin position="42"/>
        <end position="210"/>
    </location>
</feature>
<accession>A0A510DRK2</accession>